<accession>A0A6J5RK41</accession>
<dbReference type="EMBL" id="LR797213">
    <property type="protein sequence ID" value="CAB4194567.1"/>
    <property type="molecule type" value="Genomic_DNA"/>
</dbReference>
<reference evidence="1" key="1">
    <citation type="submission" date="2020-05" db="EMBL/GenBank/DDBJ databases">
        <authorList>
            <person name="Chiriac C."/>
            <person name="Salcher M."/>
            <person name="Ghai R."/>
            <person name="Kavagutti S V."/>
        </authorList>
    </citation>
    <scope>NUCLEOTIDE SEQUENCE</scope>
</reference>
<organism evidence="1">
    <name type="scientific">uncultured Caudovirales phage</name>
    <dbReference type="NCBI Taxonomy" id="2100421"/>
    <lineage>
        <taxon>Viruses</taxon>
        <taxon>Duplodnaviria</taxon>
        <taxon>Heunggongvirae</taxon>
        <taxon>Uroviricota</taxon>
        <taxon>Caudoviricetes</taxon>
        <taxon>Peduoviridae</taxon>
        <taxon>Maltschvirus</taxon>
        <taxon>Maltschvirus maltsch</taxon>
    </lineage>
</organism>
<gene>
    <name evidence="1" type="ORF">UFOVP1264_22</name>
</gene>
<proteinExistence type="predicted"/>
<protein>
    <submittedName>
        <fullName evidence="1">Uncharacterized protein</fullName>
    </submittedName>
</protein>
<name>A0A6J5RK41_9CAUD</name>
<evidence type="ECO:0000313" key="1">
    <source>
        <dbReference type="EMBL" id="CAB4194567.1"/>
    </source>
</evidence>
<sequence length="94" mass="10504">MYSGLVSKGTNIGEYPYLPENIREWRDNYEPTRRNPISPIQALSAGILMAQAQAASTGIKLTKKQARRAGRNTKNLYESRAMLYTPLGRGSVMN</sequence>